<feature type="chain" id="PRO_5001969549" evidence="2">
    <location>
        <begin position="21"/>
        <end position="365"/>
    </location>
</feature>
<protein>
    <submittedName>
        <fullName evidence="4">Putative isopenicillin-n-synthase</fullName>
    </submittedName>
</protein>
<organism evidence="4">
    <name type="scientific">Lampea lactea</name>
    <dbReference type="NCBI Taxonomy" id="1403706"/>
    <lineage>
        <taxon>Eukaryota</taxon>
        <taxon>Metazoa</taxon>
        <taxon>Ctenophora</taxon>
        <taxon>Tentaculata</taxon>
        <taxon>Cydippida</taxon>
        <taxon>Lampeidae</taxon>
        <taxon>Lampea</taxon>
    </lineage>
</organism>
<dbReference type="PROSITE" id="PS51471">
    <property type="entry name" value="FE2OG_OXY"/>
    <property type="match status" value="1"/>
</dbReference>
<dbReference type="InterPro" id="IPR005123">
    <property type="entry name" value="Oxoglu/Fe-dep_dioxygenase_dom"/>
</dbReference>
<dbReference type="InterPro" id="IPR026992">
    <property type="entry name" value="DIOX_N"/>
</dbReference>
<dbReference type="Pfam" id="PF14226">
    <property type="entry name" value="DIOX_N"/>
    <property type="match status" value="1"/>
</dbReference>
<keyword evidence="1" id="KW-0560">Oxidoreductase</keyword>
<proteinExistence type="evidence at transcript level"/>
<dbReference type="Pfam" id="PF03171">
    <property type="entry name" value="2OG-FeII_Oxy"/>
    <property type="match status" value="1"/>
</dbReference>
<dbReference type="InterPro" id="IPR027443">
    <property type="entry name" value="IPNS-like_sf"/>
</dbReference>
<keyword evidence="2" id="KW-0732">Signal</keyword>
<feature type="domain" description="Fe2OG dioxygenase" evidence="3">
    <location>
        <begin position="225"/>
        <end position="325"/>
    </location>
</feature>
<evidence type="ECO:0000256" key="1">
    <source>
        <dbReference type="RuleBase" id="RU003682"/>
    </source>
</evidence>
<dbReference type="InterPro" id="IPR044861">
    <property type="entry name" value="IPNS-like_FE2OG_OXY"/>
</dbReference>
<dbReference type="SUPFAM" id="SSF51197">
    <property type="entry name" value="Clavaminate synthase-like"/>
    <property type="match status" value="1"/>
</dbReference>
<dbReference type="GO" id="GO:0046872">
    <property type="term" value="F:metal ion binding"/>
    <property type="evidence" value="ECO:0007669"/>
    <property type="project" value="UniProtKB-KW"/>
</dbReference>
<dbReference type="EMBL" id="KM233826">
    <property type="protein sequence ID" value="AIW06476.1"/>
    <property type="molecule type" value="mRNA"/>
</dbReference>
<evidence type="ECO:0000313" key="4">
    <source>
        <dbReference type="EMBL" id="AIW06476.1"/>
    </source>
</evidence>
<dbReference type="InterPro" id="IPR050231">
    <property type="entry name" value="Iron_ascorbate_oxido_reductase"/>
</dbReference>
<dbReference type="GO" id="GO:0016491">
    <property type="term" value="F:oxidoreductase activity"/>
    <property type="evidence" value="ECO:0007669"/>
    <property type="project" value="UniProtKB-KW"/>
</dbReference>
<accession>A0A0A0RX58</accession>
<dbReference type="PANTHER" id="PTHR47990">
    <property type="entry name" value="2-OXOGLUTARATE (2OG) AND FE(II)-DEPENDENT OXYGENASE SUPERFAMILY PROTEIN-RELATED"/>
    <property type="match status" value="1"/>
</dbReference>
<keyword evidence="1" id="KW-0479">Metal-binding</keyword>
<feature type="signal peptide" evidence="2">
    <location>
        <begin position="1"/>
        <end position="20"/>
    </location>
</feature>
<name>A0A0A0RX58_9METZ</name>
<comment type="similarity">
    <text evidence="1">Belongs to the iron/ascorbate-dependent oxidoreductase family.</text>
</comment>
<dbReference type="Gene3D" id="2.60.120.330">
    <property type="entry name" value="B-lactam Antibiotic, Isopenicillin N Synthase, Chain"/>
    <property type="match status" value="1"/>
</dbReference>
<evidence type="ECO:0000256" key="2">
    <source>
        <dbReference type="SAM" id="SignalP"/>
    </source>
</evidence>
<keyword evidence="1" id="KW-0408">Iron</keyword>
<dbReference type="AlphaFoldDB" id="A0A0A0RX58"/>
<evidence type="ECO:0000259" key="3">
    <source>
        <dbReference type="PROSITE" id="PS51471"/>
    </source>
</evidence>
<reference evidence="4" key="1">
    <citation type="journal article" date="2015" name="PLoS ONE">
        <title>Occurrence of Isopenicillin-N-Synthase Homologs in Bioluminescent Ctenophores and Implications for Coelenterazine Biosynthesis.</title>
        <authorList>
            <person name="Francis W.R."/>
            <person name="Shaner N.C."/>
            <person name="Christianson L.M."/>
            <person name="Powers M.L."/>
            <person name="Haddock S.H."/>
        </authorList>
    </citation>
    <scope>NUCLEOTIDE SEQUENCE</scope>
</reference>
<sequence>MLKTITLGLLLGVLVAPSSAFLPDLLEKLWPQDSKEIFDTVARIPYTDLLNENPYVDPFILHSMTHYGFFYVVDVPEYSASDELTYLQKFFNLPEGVKHGLEIKKHNSANKNAYRGYCPGLDDVHSTLQFKNVFNIGPHETRVPFNNETMDSDMEKLRYEVQEPNVWPETGDCDFDKHFKEVFQKGFEHRRSIGRAFVKSIARSLSMPSLPSLFTEDEFSAMGLRKYPVRGEINTNMYSDFDGTLLRELEHVDSTVTVLSTFNNSGLQMLYKNEYREAPVSGENGFIVNIGKLVEDIIDSKMMSVRHRVVEVPFTRYSITYFLGPQFDADISRSMTGQLTEAGRKYTIFGEWIKDYLGAIELFYY</sequence>